<keyword evidence="5" id="KW-0010">Activator</keyword>
<evidence type="ECO:0000256" key="3">
    <source>
        <dbReference type="ARBA" id="ARBA00023242"/>
    </source>
</evidence>
<comment type="similarity">
    <text evidence="2 5">Belongs to the GRF family.</text>
</comment>
<feature type="compositionally biased region" description="Basic residues" evidence="6">
    <location>
        <begin position="53"/>
        <end position="67"/>
    </location>
</feature>
<evidence type="ECO:0000256" key="6">
    <source>
        <dbReference type="SAM" id="MobiDB-lite"/>
    </source>
</evidence>
<keyword evidence="5" id="KW-0805">Transcription regulation</keyword>
<dbReference type="GO" id="GO:0006355">
    <property type="term" value="P:regulation of DNA-templated transcription"/>
    <property type="evidence" value="ECO:0007669"/>
    <property type="project" value="InterPro"/>
</dbReference>
<dbReference type="GO" id="GO:0005634">
    <property type="term" value="C:nucleus"/>
    <property type="evidence" value="ECO:0007669"/>
    <property type="project" value="UniProtKB-SubCell"/>
</dbReference>
<dbReference type="InterPro" id="IPR014978">
    <property type="entry name" value="Gln-Leu-Gln_QLQ"/>
</dbReference>
<dbReference type="EMBL" id="LR862139">
    <property type="protein sequence ID" value="CAD1818895.1"/>
    <property type="molecule type" value="Genomic_DNA"/>
</dbReference>
<evidence type="ECO:0000256" key="5">
    <source>
        <dbReference type="RuleBase" id="RU367127"/>
    </source>
</evidence>
<dbReference type="InterPro" id="IPR014977">
    <property type="entry name" value="WRC_dom"/>
</dbReference>
<feature type="compositionally biased region" description="Polar residues" evidence="6">
    <location>
        <begin position="209"/>
        <end position="223"/>
    </location>
</feature>
<organism evidence="9">
    <name type="scientific">Ananas comosus var. bracteatus</name>
    <name type="common">red pineapple</name>
    <dbReference type="NCBI Taxonomy" id="296719"/>
    <lineage>
        <taxon>Eukaryota</taxon>
        <taxon>Viridiplantae</taxon>
        <taxon>Streptophyta</taxon>
        <taxon>Embryophyta</taxon>
        <taxon>Tracheophyta</taxon>
        <taxon>Spermatophyta</taxon>
        <taxon>Magnoliopsida</taxon>
        <taxon>Liliopsida</taxon>
        <taxon>Poales</taxon>
        <taxon>Bromeliaceae</taxon>
        <taxon>Bromelioideae</taxon>
        <taxon>Ananas</taxon>
    </lineage>
</organism>
<evidence type="ECO:0000256" key="1">
    <source>
        <dbReference type="ARBA" id="ARBA00004123"/>
    </source>
</evidence>
<evidence type="ECO:0000256" key="2">
    <source>
        <dbReference type="ARBA" id="ARBA00008122"/>
    </source>
</evidence>
<feature type="domain" description="WRC" evidence="8">
    <location>
        <begin position="158"/>
        <end position="203"/>
    </location>
</feature>
<comment type="caution">
    <text evidence="4">Lacks conserved residue(s) required for the propagation of feature annotation.</text>
</comment>
<dbReference type="InterPro" id="IPR031137">
    <property type="entry name" value="GRF"/>
</dbReference>
<dbReference type="GO" id="GO:0006351">
    <property type="term" value="P:DNA-templated transcription"/>
    <property type="evidence" value="ECO:0007669"/>
    <property type="project" value="UniProtKB-UniRule"/>
</dbReference>
<dbReference type="PANTHER" id="PTHR31602">
    <property type="entry name" value="GROWTH-REGULATING FACTOR 5"/>
    <property type="match status" value="1"/>
</dbReference>
<comment type="function">
    <text evidence="5">Transcription activator.</text>
</comment>
<dbReference type="PROSITE" id="PS51666">
    <property type="entry name" value="QLQ"/>
    <property type="match status" value="1"/>
</dbReference>
<comment type="subcellular location">
    <subcellularLocation>
        <location evidence="1 5">Nucleus</location>
    </subcellularLocation>
</comment>
<feature type="compositionally biased region" description="Acidic residues" evidence="6">
    <location>
        <begin position="1"/>
        <end position="18"/>
    </location>
</feature>
<dbReference type="Pfam" id="PF08879">
    <property type="entry name" value="WRC"/>
    <property type="match status" value="1"/>
</dbReference>
<feature type="region of interest" description="Disordered" evidence="6">
    <location>
        <begin position="200"/>
        <end position="249"/>
    </location>
</feature>
<protein>
    <recommendedName>
        <fullName evidence="5">Growth-regulating factor</fullName>
    </recommendedName>
</protein>
<proteinExistence type="inferred from homology"/>
<dbReference type="SMART" id="SM00951">
    <property type="entry name" value="QLQ"/>
    <property type="match status" value="1"/>
</dbReference>
<comment type="domain">
    <text evidence="5">The QLQ domain and WRC domain may be involved in protein-protein interaction and DNA-binding, respectively.</text>
</comment>
<gene>
    <name evidence="9" type="ORF">CB5_LOCUS2106</name>
</gene>
<evidence type="ECO:0000256" key="4">
    <source>
        <dbReference type="PROSITE-ProRule" id="PRU01002"/>
    </source>
</evidence>
<dbReference type="AlphaFoldDB" id="A0A6V7NJX5"/>
<keyword evidence="5" id="KW-0804">Transcription</keyword>
<dbReference type="PANTHER" id="PTHR31602:SF81">
    <property type="entry name" value="GROWTH-REGULATING FACTOR 9"/>
    <property type="match status" value="1"/>
</dbReference>
<evidence type="ECO:0000259" key="8">
    <source>
        <dbReference type="PROSITE" id="PS51667"/>
    </source>
</evidence>
<dbReference type="GO" id="GO:0032502">
    <property type="term" value="P:developmental process"/>
    <property type="evidence" value="ECO:0007669"/>
    <property type="project" value="InterPro"/>
</dbReference>
<feature type="domain" description="QLQ" evidence="7">
    <location>
        <begin position="68"/>
        <end position="103"/>
    </location>
</feature>
<dbReference type="Pfam" id="PF08880">
    <property type="entry name" value="QLQ"/>
    <property type="match status" value="1"/>
</dbReference>
<name>A0A6V7NJX5_ANACO</name>
<keyword evidence="3 5" id="KW-0539">Nucleus</keyword>
<feature type="region of interest" description="Disordered" evidence="6">
    <location>
        <begin position="1"/>
        <end position="68"/>
    </location>
</feature>
<dbReference type="GO" id="GO:0005524">
    <property type="term" value="F:ATP binding"/>
    <property type="evidence" value="ECO:0007669"/>
    <property type="project" value="UniProtKB-UniRule"/>
</dbReference>
<reference evidence="9" key="1">
    <citation type="submission" date="2020-07" db="EMBL/GenBank/DDBJ databases">
        <authorList>
            <person name="Lin J."/>
        </authorList>
    </citation>
    <scope>NUCLEOTIDE SEQUENCE</scope>
</reference>
<feature type="compositionally biased region" description="Acidic residues" evidence="6">
    <location>
        <begin position="31"/>
        <end position="49"/>
    </location>
</feature>
<evidence type="ECO:0000259" key="7">
    <source>
        <dbReference type="PROSITE" id="PS51666"/>
    </source>
</evidence>
<dbReference type="PROSITE" id="PS51667">
    <property type="entry name" value="WRC"/>
    <property type="match status" value="1"/>
</dbReference>
<accession>A0A6V7NJX5</accession>
<evidence type="ECO:0000313" key="9">
    <source>
        <dbReference type="EMBL" id="CAD1818895.1"/>
    </source>
</evidence>
<sequence length="249" mass="27344">MAAAEEEGEKPEKNEEDPSPSSSVPVQGLGPDEEVGIEETEEEEEEEGEEGNKRKRRNRRRRNRRRASFTVGQLQEMERQALIYKYMATGVAVPIHLILPIWKSVASSPSAPTATLPALNVCMYVCGVNRIDFGCCRRLWEAVIGLGNLCLDFWNNTEPEPGRCRRTDGKKWRCSRDVIPDQKYCERHMHRGRIKKPHITAAAADQAPPENTTVADSNHQASISDPAAANVDSGGGGGASSSGSSDASR</sequence>